<dbReference type="Proteomes" id="UP001255856">
    <property type="component" value="Unassembled WGS sequence"/>
</dbReference>
<evidence type="ECO:0000313" key="5">
    <source>
        <dbReference type="EMBL" id="KAK2079283.1"/>
    </source>
</evidence>
<dbReference type="InterPro" id="IPR002800">
    <property type="entry name" value="Rv2949c-like"/>
</dbReference>
<protein>
    <recommendedName>
        <fullName evidence="7">RRM domain-containing protein</fullName>
    </recommendedName>
</protein>
<dbReference type="GO" id="GO:0008380">
    <property type="term" value="P:RNA splicing"/>
    <property type="evidence" value="ECO:0007669"/>
    <property type="project" value="UniProtKB-KW"/>
</dbReference>
<evidence type="ECO:0000256" key="4">
    <source>
        <dbReference type="SAM" id="MobiDB-lite"/>
    </source>
</evidence>
<accession>A0AAD9IJ69</accession>
<dbReference type="Pfam" id="PF01947">
    <property type="entry name" value="Rv2949c-like"/>
    <property type="match status" value="1"/>
</dbReference>
<evidence type="ECO:0000256" key="1">
    <source>
        <dbReference type="ARBA" id="ARBA00022664"/>
    </source>
</evidence>
<dbReference type="InterPro" id="IPR012677">
    <property type="entry name" value="Nucleotide-bd_a/b_plait_sf"/>
</dbReference>
<keyword evidence="2" id="KW-0694">RNA-binding</keyword>
<proteinExistence type="predicted"/>
<evidence type="ECO:0000313" key="6">
    <source>
        <dbReference type="Proteomes" id="UP001255856"/>
    </source>
</evidence>
<feature type="region of interest" description="Disordered" evidence="4">
    <location>
        <begin position="1"/>
        <end position="20"/>
    </location>
</feature>
<dbReference type="Gene3D" id="3.30.70.330">
    <property type="match status" value="1"/>
</dbReference>
<name>A0AAD9IJ69_PROWI</name>
<dbReference type="InterPro" id="IPR035979">
    <property type="entry name" value="RBD_domain_sf"/>
</dbReference>
<dbReference type="PANTHER" id="PTHR23139">
    <property type="entry name" value="RNA-BINDING PROTEIN"/>
    <property type="match status" value="1"/>
</dbReference>
<sequence length="317" mass="35129">MHTPTPTPFKGSEEDALLPGSPPQLLPPAWRLILLSDGSVTRHLSLLTGTEVAVDCLSMEPVTREEETPLAAQVMGGDLLIRKVLLKTREGQALVYARSWWRANEVERYLRDKSQPIWTSLSRQKAELYREIIAVDCHHSAELTRPTTTNENNLRTFLNTVMLQSGGSVSQGLPVLSCKLYLTSPAVDGSIPPNAMVISKAERAYAFVELHTAEEASNMMALDGVVFQGIPLKIRRPNNYDPNMAIVLGPLDPNPTMDTAQLKIIRTLVQDSPNKIFMGGLPSEWAEERVQDLLLHFGKLQAFNLVKDRNTGNSKVP</sequence>
<dbReference type="AlphaFoldDB" id="A0AAD9IJ69"/>
<evidence type="ECO:0008006" key="7">
    <source>
        <dbReference type="Google" id="ProtNLM"/>
    </source>
</evidence>
<gene>
    <name evidence="5" type="ORF">QBZ16_002974</name>
</gene>
<dbReference type="SUPFAM" id="SSF64288">
    <property type="entry name" value="Chorismate lyase-like"/>
    <property type="match status" value="1"/>
</dbReference>
<organism evidence="5 6">
    <name type="scientific">Prototheca wickerhamii</name>
    <dbReference type="NCBI Taxonomy" id="3111"/>
    <lineage>
        <taxon>Eukaryota</taxon>
        <taxon>Viridiplantae</taxon>
        <taxon>Chlorophyta</taxon>
        <taxon>core chlorophytes</taxon>
        <taxon>Trebouxiophyceae</taxon>
        <taxon>Chlorellales</taxon>
        <taxon>Chlorellaceae</taxon>
        <taxon>Prototheca</taxon>
    </lineage>
</organism>
<dbReference type="InterPro" id="IPR028978">
    <property type="entry name" value="Chorismate_lyase_/UTRA_dom_sf"/>
</dbReference>
<evidence type="ECO:0000256" key="3">
    <source>
        <dbReference type="ARBA" id="ARBA00023187"/>
    </source>
</evidence>
<dbReference type="EMBL" id="JASFZW010000003">
    <property type="protein sequence ID" value="KAK2079283.1"/>
    <property type="molecule type" value="Genomic_DNA"/>
</dbReference>
<reference evidence="5" key="1">
    <citation type="submission" date="2021-01" db="EMBL/GenBank/DDBJ databases">
        <authorList>
            <person name="Eckstrom K.M.E."/>
        </authorList>
    </citation>
    <scope>NUCLEOTIDE SEQUENCE</scope>
    <source>
        <strain evidence="5">UVCC 0001</strain>
    </source>
</reference>
<evidence type="ECO:0000256" key="2">
    <source>
        <dbReference type="ARBA" id="ARBA00022884"/>
    </source>
</evidence>
<dbReference type="Gene3D" id="3.40.1410.10">
    <property type="entry name" value="Chorismate lyase-like"/>
    <property type="match status" value="1"/>
</dbReference>
<dbReference type="GO" id="GO:0006397">
    <property type="term" value="P:mRNA processing"/>
    <property type="evidence" value="ECO:0007669"/>
    <property type="project" value="UniProtKB-KW"/>
</dbReference>
<keyword evidence="3" id="KW-0508">mRNA splicing</keyword>
<comment type="caution">
    <text evidence="5">The sequence shown here is derived from an EMBL/GenBank/DDBJ whole genome shotgun (WGS) entry which is preliminary data.</text>
</comment>
<keyword evidence="1" id="KW-0507">mRNA processing</keyword>
<dbReference type="GO" id="GO:0003723">
    <property type="term" value="F:RNA binding"/>
    <property type="evidence" value="ECO:0007669"/>
    <property type="project" value="UniProtKB-KW"/>
</dbReference>
<keyword evidence="6" id="KW-1185">Reference proteome</keyword>
<dbReference type="SUPFAM" id="SSF54928">
    <property type="entry name" value="RNA-binding domain, RBD"/>
    <property type="match status" value="1"/>
</dbReference>